<evidence type="ECO:0000256" key="3">
    <source>
        <dbReference type="ARBA" id="ARBA00023015"/>
    </source>
</evidence>
<reference evidence="9" key="1">
    <citation type="submission" date="2020-08" db="EMBL/GenBank/DDBJ databases">
        <title>Plant Genome Project.</title>
        <authorList>
            <person name="Zhang R.-G."/>
        </authorList>
    </citation>
    <scope>NUCLEOTIDE SEQUENCE</scope>
    <source>
        <strain evidence="9">WSP0</strain>
        <tissue evidence="9">Leaf</tissue>
    </source>
</reference>
<feature type="region of interest" description="Disordered" evidence="7">
    <location>
        <begin position="211"/>
        <end position="254"/>
    </location>
</feature>
<comment type="function">
    <text evidence="6">Transcriptional repressor that regulates multiple aspects of plant growth and development.</text>
</comment>
<comment type="subcellular location">
    <subcellularLocation>
        <location evidence="1 6">Nucleus</location>
    </subcellularLocation>
</comment>
<evidence type="ECO:0000313" key="10">
    <source>
        <dbReference type="Proteomes" id="UP000823749"/>
    </source>
</evidence>
<organism evidence="9 10">
    <name type="scientific">Rhododendron griersonianum</name>
    <dbReference type="NCBI Taxonomy" id="479676"/>
    <lineage>
        <taxon>Eukaryota</taxon>
        <taxon>Viridiplantae</taxon>
        <taxon>Streptophyta</taxon>
        <taxon>Embryophyta</taxon>
        <taxon>Tracheophyta</taxon>
        <taxon>Spermatophyta</taxon>
        <taxon>Magnoliopsida</taxon>
        <taxon>eudicotyledons</taxon>
        <taxon>Gunneridae</taxon>
        <taxon>Pentapetalae</taxon>
        <taxon>asterids</taxon>
        <taxon>Ericales</taxon>
        <taxon>Ericaceae</taxon>
        <taxon>Ericoideae</taxon>
        <taxon>Rhodoreae</taxon>
        <taxon>Rhododendron</taxon>
    </lineage>
</organism>
<evidence type="ECO:0000256" key="7">
    <source>
        <dbReference type="SAM" id="MobiDB-lite"/>
    </source>
</evidence>
<evidence type="ECO:0000256" key="4">
    <source>
        <dbReference type="ARBA" id="ARBA00023163"/>
    </source>
</evidence>
<keyword evidence="3 6" id="KW-0805">Transcription regulation</keyword>
<evidence type="ECO:0000256" key="5">
    <source>
        <dbReference type="ARBA" id="ARBA00023242"/>
    </source>
</evidence>
<dbReference type="PANTHER" id="PTHR33057">
    <property type="entry name" value="TRANSCRIPTION REPRESSOR OFP7-RELATED"/>
    <property type="match status" value="1"/>
</dbReference>
<dbReference type="Pfam" id="PF04844">
    <property type="entry name" value="Ovate"/>
    <property type="match status" value="1"/>
</dbReference>
<dbReference type="Proteomes" id="UP000823749">
    <property type="component" value="Chromosome 3"/>
</dbReference>
<keyword evidence="4 6" id="KW-0804">Transcription</keyword>
<dbReference type="InterPro" id="IPR006458">
    <property type="entry name" value="Ovate_C"/>
</dbReference>
<feature type="domain" description="OVATE" evidence="8">
    <location>
        <begin position="148"/>
        <end position="207"/>
    </location>
</feature>
<feature type="region of interest" description="Disordered" evidence="7">
    <location>
        <begin position="62"/>
        <end position="94"/>
    </location>
</feature>
<feature type="compositionally biased region" description="Low complexity" evidence="7">
    <location>
        <begin position="226"/>
        <end position="244"/>
    </location>
</feature>
<evidence type="ECO:0000256" key="6">
    <source>
        <dbReference type="RuleBase" id="RU367028"/>
    </source>
</evidence>
<comment type="caution">
    <text evidence="9">The sequence shown here is derived from an EMBL/GenBank/DDBJ whole genome shotgun (WGS) entry which is preliminary data.</text>
</comment>
<feature type="compositionally biased region" description="Low complexity" evidence="7">
    <location>
        <begin position="64"/>
        <end position="94"/>
    </location>
</feature>
<dbReference type="PROSITE" id="PS51754">
    <property type="entry name" value="OVATE"/>
    <property type="match status" value="1"/>
</dbReference>
<keyword evidence="5 6" id="KW-0539">Nucleus</keyword>
<dbReference type="GO" id="GO:0045892">
    <property type="term" value="P:negative regulation of DNA-templated transcription"/>
    <property type="evidence" value="ECO:0007669"/>
    <property type="project" value="UniProtKB-UniRule"/>
</dbReference>
<evidence type="ECO:0000259" key="8">
    <source>
        <dbReference type="PROSITE" id="PS51754"/>
    </source>
</evidence>
<dbReference type="AlphaFoldDB" id="A0AAV6KXX8"/>
<gene>
    <name evidence="9" type="ORF">RHGRI_007253</name>
</gene>
<dbReference type="PANTHER" id="PTHR33057:SF26">
    <property type="entry name" value="TRANSCRIPTION REPRESSOR OFP13"/>
    <property type="match status" value="1"/>
</dbReference>
<sequence>MKLPFLSNNKEEAVLPRHHHPWQWALCKQPKTLSFRAGGDDVFKTVNSVFFDLNSNAGPDTPESFFTNSSSQYSASSCSTTRSGDQEDSQQQGSAEEVILRGAQSERLFFEPAGDSRSILKGEEKAAAETTTGDRRDKVLFKESSVVLAMESEDPYEDFKRSMEEMVESYGMRDWECLEELLGWYLRANGKRNHGFIVGAFVDLLVSMGGGPSPSPSTNTNSCDDSASFSSAYTSFSSPSSSSPLKEDEITGEDDTIILF</sequence>
<name>A0AAV6KXX8_9ERIC</name>
<dbReference type="EMBL" id="JACTNZ010000003">
    <property type="protein sequence ID" value="KAG5556946.1"/>
    <property type="molecule type" value="Genomic_DNA"/>
</dbReference>
<evidence type="ECO:0000256" key="2">
    <source>
        <dbReference type="ARBA" id="ARBA00022491"/>
    </source>
</evidence>
<protein>
    <recommendedName>
        <fullName evidence="6">Transcription repressor</fullName>
    </recommendedName>
    <alternativeName>
        <fullName evidence="6">Ovate family protein</fullName>
    </alternativeName>
</protein>
<dbReference type="InterPro" id="IPR038933">
    <property type="entry name" value="Ovate"/>
</dbReference>
<dbReference type="GO" id="GO:0005634">
    <property type="term" value="C:nucleus"/>
    <property type="evidence" value="ECO:0007669"/>
    <property type="project" value="UniProtKB-SubCell"/>
</dbReference>
<keyword evidence="10" id="KW-1185">Reference proteome</keyword>
<proteinExistence type="predicted"/>
<evidence type="ECO:0000256" key="1">
    <source>
        <dbReference type="ARBA" id="ARBA00004123"/>
    </source>
</evidence>
<dbReference type="NCBIfam" id="TIGR01568">
    <property type="entry name" value="A_thal_3678"/>
    <property type="match status" value="1"/>
</dbReference>
<keyword evidence="2 6" id="KW-0678">Repressor</keyword>
<accession>A0AAV6KXX8</accession>
<evidence type="ECO:0000313" key="9">
    <source>
        <dbReference type="EMBL" id="KAG5556946.1"/>
    </source>
</evidence>